<gene>
    <name evidence="1" type="ORF">EZS28_030060</name>
</gene>
<proteinExistence type="predicted"/>
<dbReference type="EMBL" id="SNRW01011999">
    <property type="protein sequence ID" value="KAA6374413.1"/>
    <property type="molecule type" value="Genomic_DNA"/>
</dbReference>
<reference evidence="1 2" key="1">
    <citation type="submission" date="2019-03" db="EMBL/GenBank/DDBJ databases">
        <title>Single cell metagenomics reveals metabolic interactions within the superorganism composed of flagellate Streblomastix strix and complex community of Bacteroidetes bacteria on its surface.</title>
        <authorList>
            <person name="Treitli S.C."/>
            <person name="Kolisko M."/>
            <person name="Husnik F."/>
            <person name="Keeling P."/>
            <person name="Hampl V."/>
        </authorList>
    </citation>
    <scope>NUCLEOTIDE SEQUENCE [LARGE SCALE GENOMIC DNA]</scope>
    <source>
        <strain evidence="1">ST1C</strain>
    </source>
</reference>
<dbReference type="AlphaFoldDB" id="A0A5J4UVS9"/>
<protein>
    <submittedName>
        <fullName evidence="1">Uncharacterized protein</fullName>
    </submittedName>
</protein>
<comment type="caution">
    <text evidence="1">The sequence shown here is derived from an EMBL/GenBank/DDBJ whole genome shotgun (WGS) entry which is preliminary data.</text>
</comment>
<dbReference type="Proteomes" id="UP000324800">
    <property type="component" value="Unassembled WGS sequence"/>
</dbReference>
<evidence type="ECO:0000313" key="1">
    <source>
        <dbReference type="EMBL" id="KAA6374413.1"/>
    </source>
</evidence>
<accession>A0A5J4UVS9</accession>
<name>A0A5J4UVS9_9EUKA</name>
<organism evidence="1 2">
    <name type="scientific">Streblomastix strix</name>
    <dbReference type="NCBI Taxonomy" id="222440"/>
    <lineage>
        <taxon>Eukaryota</taxon>
        <taxon>Metamonada</taxon>
        <taxon>Preaxostyla</taxon>
        <taxon>Oxymonadida</taxon>
        <taxon>Streblomastigidae</taxon>
        <taxon>Streblomastix</taxon>
    </lineage>
</organism>
<sequence length="90" mass="10196">MQLMKKVEMVIMKIEKTKKMMNLIFGDIDQIKYENGELDSGGVDGGDQNEVQSESLSQKCYFYGDTGVANWVSKQGDLGQYDDEDQKALF</sequence>
<evidence type="ECO:0000313" key="2">
    <source>
        <dbReference type="Proteomes" id="UP000324800"/>
    </source>
</evidence>